<dbReference type="AlphaFoldDB" id="A0A8S1JB66"/>
<feature type="region of interest" description="Disordered" evidence="1">
    <location>
        <begin position="353"/>
        <end position="377"/>
    </location>
</feature>
<evidence type="ECO:0000313" key="2">
    <source>
        <dbReference type="EMBL" id="CAD7704371.1"/>
    </source>
</evidence>
<sequence>MALAPPGPSPAAPYGSDGSLSADEPDFIPLPDSPASPPPDVSAPRRDVSCRLDVRGPDGRGPGINASRPQQQASGQGIPESVVVGRHPCALSPAARCGDVEALPAGAAGMSAPVCGDVGAQVTQGQFSGLPAANAVGVMGCQPLVPGVGYLCAPGSLVLVPAGQGMGPGLQAAAAGQAPLGGCQVSGWPLRLVGAPVCANHIVVSAVPVGDGPAGGQLQALAAEARQPQEEDVARVASIKSPASLDPLTQGVDMRGRNQQLFGCHHPQVCNQGFTVERSPSTAGNAWCGNHQHGAWRKRPKTRAREPEGRWEHDKFEELEHDWRLKDRARELRASRVRAALARRERSIPKGSVALPVRPTPLAPRSDRGVAKKFKKRKHQYTTFDGVPLRMSKLALGEKPKGHRSDLPTRSTADESKPTLRERLLAMHGFLGHCEAIARNIKESGELTSRSRQAFDKMQRWKFDMKWAEQVMLDPASRLPKEHGDKDDWKAAKRCKGRAQPVVKVKEEPGN</sequence>
<proteinExistence type="predicted"/>
<feature type="region of interest" description="Disordered" evidence="1">
    <location>
        <begin position="476"/>
        <end position="511"/>
    </location>
</feature>
<protein>
    <submittedName>
        <fullName evidence="2">Uncharacterized protein</fullName>
    </submittedName>
</protein>
<dbReference type="EMBL" id="CAJHUC010002788">
    <property type="protein sequence ID" value="CAD7704371.1"/>
    <property type="molecule type" value="Genomic_DNA"/>
</dbReference>
<evidence type="ECO:0000313" key="3">
    <source>
        <dbReference type="Proteomes" id="UP000708148"/>
    </source>
</evidence>
<keyword evidence="3" id="KW-1185">Reference proteome</keyword>
<feature type="compositionally biased region" description="Basic and acidic residues" evidence="1">
    <location>
        <begin position="479"/>
        <end position="491"/>
    </location>
</feature>
<accession>A0A8S1JB66</accession>
<feature type="compositionally biased region" description="Pro residues" evidence="1">
    <location>
        <begin position="31"/>
        <end position="41"/>
    </location>
</feature>
<comment type="caution">
    <text evidence="2">The sequence shown here is derived from an EMBL/GenBank/DDBJ whole genome shotgun (WGS) entry which is preliminary data.</text>
</comment>
<name>A0A8S1JB66_9CHLO</name>
<organism evidence="2 3">
    <name type="scientific">Ostreobium quekettii</name>
    <dbReference type="NCBI Taxonomy" id="121088"/>
    <lineage>
        <taxon>Eukaryota</taxon>
        <taxon>Viridiplantae</taxon>
        <taxon>Chlorophyta</taxon>
        <taxon>core chlorophytes</taxon>
        <taxon>Ulvophyceae</taxon>
        <taxon>TCBD clade</taxon>
        <taxon>Bryopsidales</taxon>
        <taxon>Ostreobineae</taxon>
        <taxon>Ostreobiaceae</taxon>
        <taxon>Ostreobium</taxon>
    </lineage>
</organism>
<evidence type="ECO:0000256" key="1">
    <source>
        <dbReference type="SAM" id="MobiDB-lite"/>
    </source>
</evidence>
<dbReference type="Proteomes" id="UP000708148">
    <property type="component" value="Unassembled WGS sequence"/>
</dbReference>
<gene>
    <name evidence="2" type="ORF">OSTQU699_LOCUS9726</name>
</gene>
<feature type="region of interest" description="Disordered" evidence="1">
    <location>
        <begin position="1"/>
        <end position="78"/>
    </location>
</feature>
<feature type="compositionally biased region" description="Basic and acidic residues" evidence="1">
    <location>
        <begin position="43"/>
        <end position="58"/>
    </location>
</feature>
<feature type="region of interest" description="Disordered" evidence="1">
    <location>
        <begin position="396"/>
        <end position="418"/>
    </location>
</feature>
<reference evidence="2" key="1">
    <citation type="submission" date="2020-12" db="EMBL/GenBank/DDBJ databases">
        <authorList>
            <person name="Iha C."/>
        </authorList>
    </citation>
    <scope>NUCLEOTIDE SEQUENCE</scope>
</reference>
<feature type="compositionally biased region" description="Pro residues" evidence="1">
    <location>
        <begin position="1"/>
        <end position="11"/>
    </location>
</feature>